<evidence type="ECO:0000313" key="3">
    <source>
        <dbReference type="Proteomes" id="UP000008694"/>
    </source>
</evidence>
<sequence length="173" mass="19374">MADVDSGRLIGSEIHGFHILQGILDLSYPSNVKNLLETGILEGAPVKYISTPHVRELQGIIHSGGYLCGCISESKSTREAIDIHHVIINGGRATGYARRRGIGFFLVLLASSMYFFLGKDNPARTLSWGCLYVWSRCLLHFYSLLSHSSLFTCFHMVRNCEYMVSASHVRQFF</sequence>
<dbReference type="Proteomes" id="UP000008694">
    <property type="component" value="Unassembled WGS sequence"/>
</dbReference>
<dbReference type="STRING" id="81972.D7LW18"/>
<keyword evidence="3" id="KW-1185">Reference proteome</keyword>
<dbReference type="EMBL" id="GL348717">
    <property type="protein sequence ID" value="EFH54458.1"/>
    <property type="molecule type" value="Genomic_DNA"/>
</dbReference>
<gene>
    <name evidence="2" type="ORF">ARALYDRAFT_907299</name>
</gene>
<organism evidence="3">
    <name type="scientific">Arabidopsis lyrata subsp. lyrata</name>
    <name type="common">Lyre-leaved rock-cress</name>
    <dbReference type="NCBI Taxonomy" id="81972"/>
    <lineage>
        <taxon>Eukaryota</taxon>
        <taxon>Viridiplantae</taxon>
        <taxon>Streptophyta</taxon>
        <taxon>Embryophyta</taxon>
        <taxon>Tracheophyta</taxon>
        <taxon>Spermatophyta</taxon>
        <taxon>Magnoliopsida</taxon>
        <taxon>eudicotyledons</taxon>
        <taxon>Gunneridae</taxon>
        <taxon>Pentapetalae</taxon>
        <taxon>rosids</taxon>
        <taxon>malvids</taxon>
        <taxon>Brassicales</taxon>
        <taxon>Brassicaceae</taxon>
        <taxon>Camelineae</taxon>
        <taxon>Arabidopsis</taxon>
    </lineage>
</organism>
<reference evidence="3" key="1">
    <citation type="journal article" date="2011" name="Nat. Genet.">
        <title>The Arabidopsis lyrata genome sequence and the basis of rapid genome size change.</title>
        <authorList>
            <person name="Hu T.T."/>
            <person name="Pattyn P."/>
            <person name="Bakker E.G."/>
            <person name="Cao J."/>
            <person name="Cheng J.-F."/>
            <person name="Clark R.M."/>
            <person name="Fahlgren N."/>
            <person name="Fawcett J.A."/>
            <person name="Grimwood J."/>
            <person name="Gundlach H."/>
            <person name="Haberer G."/>
            <person name="Hollister J.D."/>
            <person name="Ossowski S."/>
            <person name="Ottilar R.P."/>
            <person name="Salamov A.A."/>
            <person name="Schneeberger K."/>
            <person name="Spannagl M."/>
            <person name="Wang X."/>
            <person name="Yang L."/>
            <person name="Nasrallah M.E."/>
            <person name="Bergelson J."/>
            <person name="Carrington J.C."/>
            <person name="Gaut B.S."/>
            <person name="Schmutz J."/>
            <person name="Mayer K.F.X."/>
            <person name="Van de Peer Y."/>
            <person name="Grigoriev I.V."/>
            <person name="Nordborg M."/>
            <person name="Weigel D."/>
            <person name="Guo Y.-L."/>
        </authorList>
    </citation>
    <scope>NUCLEOTIDE SEQUENCE [LARGE SCALE GENOMIC DNA]</scope>
    <source>
        <strain evidence="3">cv. MN47</strain>
    </source>
</reference>
<proteinExistence type="predicted"/>
<dbReference type="AlphaFoldDB" id="D7LW18"/>
<keyword evidence="1" id="KW-0812">Transmembrane</keyword>
<dbReference type="HOGENOM" id="CLU_1549722_0_0_1"/>
<keyword evidence="1" id="KW-0472">Membrane</keyword>
<protein>
    <submittedName>
        <fullName evidence="2">Uncharacterized protein</fullName>
    </submittedName>
</protein>
<feature type="transmembrane region" description="Helical" evidence="1">
    <location>
        <begin position="138"/>
        <end position="157"/>
    </location>
</feature>
<accession>D7LW18</accession>
<dbReference type="eggNOG" id="KOG4551">
    <property type="taxonomic scope" value="Eukaryota"/>
</dbReference>
<feature type="transmembrane region" description="Helical" evidence="1">
    <location>
        <begin position="101"/>
        <end position="118"/>
    </location>
</feature>
<evidence type="ECO:0000313" key="2">
    <source>
        <dbReference type="EMBL" id="EFH54458.1"/>
    </source>
</evidence>
<dbReference type="Gramene" id="scaffold_503003.1">
    <property type="protein sequence ID" value="scaffold_503003.1"/>
    <property type="gene ID" value="scaffold_503003.1"/>
</dbReference>
<keyword evidence="1" id="KW-1133">Transmembrane helix</keyword>
<evidence type="ECO:0000256" key="1">
    <source>
        <dbReference type="SAM" id="Phobius"/>
    </source>
</evidence>
<name>D7LW18_ARALL</name>